<dbReference type="EMBL" id="PQIB02000004">
    <property type="protein sequence ID" value="RLN24250.1"/>
    <property type="molecule type" value="Genomic_DNA"/>
</dbReference>
<dbReference type="STRING" id="4540.A0A3L6SQB8"/>
<gene>
    <name evidence="1" type="ORF">C2845_PM07G12900</name>
</gene>
<comment type="caution">
    <text evidence="1">The sequence shown here is derived from an EMBL/GenBank/DDBJ whole genome shotgun (WGS) entry which is preliminary data.</text>
</comment>
<organism evidence="1 2">
    <name type="scientific">Panicum miliaceum</name>
    <name type="common">Proso millet</name>
    <name type="synonym">Broomcorn millet</name>
    <dbReference type="NCBI Taxonomy" id="4540"/>
    <lineage>
        <taxon>Eukaryota</taxon>
        <taxon>Viridiplantae</taxon>
        <taxon>Streptophyta</taxon>
        <taxon>Embryophyta</taxon>
        <taxon>Tracheophyta</taxon>
        <taxon>Spermatophyta</taxon>
        <taxon>Magnoliopsida</taxon>
        <taxon>Liliopsida</taxon>
        <taxon>Poales</taxon>
        <taxon>Poaceae</taxon>
        <taxon>PACMAD clade</taxon>
        <taxon>Panicoideae</taxon>
        <taxon>Panicodae</taxon>
        <taxon>Paniceae</taxon>
        <taxon>Panicinae</taxon>
        <taxon>Panicum</taxon>
        <taxon>Panicum sect. Panicum</taxon>
    </lineage>
</organism>
<dbReference type="AlphaFoldDB" id="A0A3L6SQB8"/>
<sequence length="134" mass="13996">MCQATSGHGHNGTSSAAAACISSPHSEAVVPRDRDPGLAVLAVALCGPQGNVVLRIQKPVGEVLVGDGEVLEVMALLEGLHAALELDIRSVKAITRGARGEDARREKENSRGSPIESAGGVRIFVKEDLLVVRR</sequence>
<evidence type="ECO:0000313" key="2">
    <source>
        <dbReference type="Proteomes" id="UP000275267"/>
    </source>
</evidence>
<evidence type="ECO:0000313" key="1">
    <source>
        <dbReference type="EMBL" id="RLN24250.1"/>
    </source>
</evidence>
<name>A0A3L6SQB8_PANMI</name>
<accession>A0A3L6SQB8</accession>
<protein>
    <submittedName>
        <fullName evidence="1">Uncharacterized protein</fullName>
    </submittedName>
</protein>
<proteinExistence type="predicted"/>
<dbReference type="OrthoDB" id="9977870at2759"/>
<keyword evidence="2" id="KW-1185">Reference proteome</keyword>
<dbReference type="Proteomes" id="UP000275267">
    <property type="component" value="Unassembled WGS sequence"/>
</dbReference>
<reference evidence="2" key="1">
    <citation type="journal article" date="2019" name="Nat. Commun.">
        <title>The genome of broomcorn millet.</title>
        <authorList>
            <person name="Zou C."/>
            <person name="Miki D."/>
            <person name="Li D."/>
            <person name="Tang Q."/>
            <person name="Xiao L."/>
            <person name="Rajput S."/>
            <person name="Deng P."/>
            <person name="Jia W."/>
            <person name="Huang R."/>
            <person name="Zhang M."/>
            <person name="Sun Y."/>
            <person name="Hu J."/>
            <person name="Fu X."/>
            <person name="Schnable P.S."/>
            <person name="Li F."/>
            <person name="Zhang H."/>
            <person name="Feng B."/>
            <person name="Zhu X."/>
            <person name="Liu R."/>
            <person name="Schnable J.C."/>
            <person name="Zhu J.-K."/>
            <person name="Zhang H."/>
        </authorList>
    </citation>
    <scope>NUCLEOTIDE SEQUENCE [LARGE SCALE GENOMIC DNA]</scope>
</reference>